<accession>A0ABT7L7L4</accession>
<feature type="chain" id="PRO_5047413361" description="DUF4352 domain-containing protein" evidence="1">
    <location>
        <begin position="21"/>
        <end position="166"/>
    </location>
</feature>
<evidence type="ECO:0000256" key="1">
    <source>
        <dbReference type="SAM" id="SignalP"/>
    </source>
</evidence>
<gene>
    <name evidence="2" type="ORF">QQS35_15545</name>
</gene>
<feature type="signal peptide" evidence="1">
    <location>
        <begin position="1"/>
        <end position="20"/>
    </location>
</feature>
<dbReference type="PROSITE" id="PS51257">
    <property type="entry name" value="PROKAR_LIPOPROTEIN"/>
    <property type="match status" value="1"/>
</dbReference>
<evidence type="ECO:0008006" key="4">
    <source>
        <dbReference type="Google" id="ProtNLM"/>
    </source>
</evidence>
<organism evidence="2 3">
    <name type="scientific">Aquibacillus rhizosphaerae</name>
    <dbReference type="NCBI Taxonomy" id="3051431"/>
    <lineage>
        <taxon>Bacteria</taxon>
        <taxon>Bacillati</taxon>
        <taxon>Bacillota</taxon>
        <taxon>Bacilli</taxon>
        <taxon>Bacillales</taxon>
        <taxon>Bacillaceae</taxon>
        <taxon>Aquibacillus</taxon>
    </lineage>
</organism>
<name>A0ABT7L7L4_9BACI</name>
<dbReference type="Proteomes" id="UP001235343">
    <property type="component" value="Unassembled WGS sequence"/>
</dbReference>
<dbReference type="RefSeq" id="WP_285933133.1">
    <property type="nucleotide sequence ID" value="NZ_JASTZU010000048.1"/>
</dbReference>
<comment type="caution">
    <text evidence="2">The sequence shown here is derived from an EMBL/GenBank/DDBJ whole genome shotgun (WGS) entry which is preliminary data.</text>
</comment>
<reference evidence="2 3" key="1">
    <citation type="submission" date="2023-06" db="EMBL/GenBank/DDBJ databases">
        <title>Aquibacillus rhizosphaerae LR5S19.</title>
        <authorList>
            <person name="Sun J.-Q."/>
        </authorList>
    </citation>
    <scope>NUCLEOTIDE SEQUENCE [LARGE SCALE GENOMIC DNA]</scope>
    <source>
        <strain evidence="2 3">LR5S19</strain>
    </source>
</reference>
<keyword evidence="1" id="KW-0732">Signal</keyword>
<proteinExistence type="predicted"/>
<keyword evidence="3" id="KW-1185">Reference proteome</keyword>
<dbReference type="EMBL" id="JASTZU010000048">
    <property type="protein sequence ID" value="MDL4841853.1"/>
    <property type="molecule type" value="Genomic_DNA"/>
</dbReference>
<evidence type="ECO:0000313" key="3">
    <source>
        <dbReference type="Proteomes" id="UP001235343"/>
    </source>
</evidence>
<protein>
    <recommendedName>
        <fullName evidence="4">DUF4352 domain-containing protein</fullName>
    </recommendedName>
</protein>
<evidence type="ECO:0000313" key="2">
    <source>
        <dbReference type="EMBL" id="MDL4841853.1"/>
    </source>
</evidence>
<sequence length="166" mass="18564">MKKNVAWLMVFLFFTSLVLAGCGEEAVSGKINEELKVEETSLTVKGFEIYDRLVLVENGEEMDLTFEDGHKAITVDISMNIGDAEVDHTNFLIESETSEDITPYEALSSDVVYREDQNIIDFNNSSKGNIQGNIVFSFSEEEINNNINTLVVELEGAVFKVPLKLN</sequence>